<dbReference type="PaxDb" id="3880-AES70082"/>
<dbReference type="EnsemblPlants" id="AES70082">
    <property type="protein sequence ID" value="AES70082"/>
    <property type="gene ID" value="MTR_3g047580"/>
</dbReference>
<sequence length="128" mass="14629">MAPTNEEKVGSNYIPNEIVFFILSNLPVKSIKRFSCARKLWSLLFENPNFINMFCENLISKSHRLYDNACLILNQIDVPPPFHIQRNGVTLICILDSAINGTLCIYNCYNHTEAILLNPTTEEIKVIL</sequence>
<dbReference type="HOGENOM" id="CLU_139988_0_0_1"/>
<name>G7IXV4_MEDTR</name>
<dbReference type="Proteomes" id="UP000002051">
    <property type="component" value="Chromosome 3"/>
</dbReference>
<organism evidence="1 3">
    <name type="scientific">Medicago truncatula</name>
    <name type="common">Barrel medic</name>
    <name type="synonym">Medicago tribuloides</name>
    <dbReference type="NCBI Taxonomy" id="3880"/>
    <lineage>
        <taxon>Eukaryota</taxon>
        <taxon>Viridiplantae</taxon>
        <taxon>Streptophyta</taxon>
        <taxon>Embryophyta</taxon>
        <taxon>Tracheophyta</taxon>
        <taxon>Spermatophyta</taxon>
        <taxon>Magnoliopsida</taxon>
        <taxon>eudicotyledons</taxon>
        <taxon>Gunneridae</taxon>
        <taxon>Pentapetalae</taxon>
        <taxon>rosids</taxon>
        <taxon>fabids</taxon>
        <taxon>Fabales</taxon>
        <taxon>Fabaceae</taxon>
        <taxon>Papilionoideae</taxon>
        <taxon>50 kb inversion clade</taxon>
        <taxon>NPAAA clade</taxon>
        <taxon>Hologalegina</taxon>
        <taxon>IRL clade</taxon>
        <taxon>Trifolieae</taxon>
        <taxon>Medicago</taxon>
    </lineage>
</organism>
<dbReference type="SUPFAM" id="SSF81383">
    <property type="entry name" value="F-box domain"/>
    <property type="match status" value="1"/>
</dbReference>
<dbReference type="AlphaFoldDB" id="G7IXV4"/>
<dbReference type="PANTHER" id="PTHR31672">
    <property type="entry name" value="BNACNNG10540D PROTEIN"/>
    <property type="match status" value="1"/>
</dbReference>
<keyword evidence="3" id="KW-1185">Reference proteome</keyword>
<reference evidence="1 3" key="1">
    <citation type="journal article" date="2011" name="Nature">
        <title>The Medicago genome provides insight into the evolution of rhizobial symbioses.</title>
        <authorList>
            <person name="Young N.D."/>
            <person name="Debelle F."/>
            <person name="Oldroyd G.E."/>
            <person name="Geurts R."/>
            <person name="Cannon S.B."/>
            <person name="Udvardi M.K."/>
            <person name="Benedito V.A."/>
            <person name="Mayer K.F."/>
            <person name="Gouzy J."/>
            <person name="Schoof H."/>
            <person name="Van de Peer Y."/>
            <person name="Proost S."/>
            <person name="Cook D.R."/>
            <person name="Meyers B.C."/>
            <person name="Spannagl M."/>
            <person name="Cheung F."/>
            <person name="De Mita S."/>
            <person name="Krishnakumar V."/>
            <person name="Gundlach H."/>
            <person name="Zhou S."/>
            <person name="Mudge J."/>
            <person name="Bharti A.K."/>
            <person name="Murray J.D."/>
            <person name="Naoumkina M.A."/>
            <person name="Rosen B."/>
            <person name="Silverstein K.A."/>
            <person name="Tang H."/>
            <person name="Rombauts S."/>
            <person name="Zhao P.X."/>
            <person name="Zhou P."/>
            <person name="Barbe V."/>
            <person name="Bardou P."/>
            <person name="Bechner M."/>
            <person name="Bellec A."/>
            <person name="Berger A."/>
            <person name="Berges H."/>
            <person name="Bidwell S."/>
            <person name="Bisseling T."/>
            <person name="Choisne N."/>
            <person name="Couloux A."/>
            <person name="Denny R."/>
            <person name="Deshpande S."/>
            <person name="Dai X."/>
            <person name="Doyle J.J."/>
            <person name="Dudez A.M."/>
            <person name="Farmer A.D."/>
            <person name="Fouteau S."/>
            <person name="Franken C."/>
            <person name="Gibelin C."/>
            <person name="Gish J."/>
            <person name="Goldstein S."/>
            <person name="Gonzalez A.J."/>
            <person name="Green P.J."/>
            <person name="Hallab A."/>
            <person name="Hartog M."/>
            <person name="Hua A."/>
            <person name="Humphray S.J."/>
            <person name="Jeong D.H."/>
            <person name="Jing Y."/>
            <person name="Jocker A."/>
            <person name="Kenton S.M."/>
            <person name="Kim D.J."/>
            <person name="Klee K."/>
            <person name="Lai H."/>
            <person name="Lang C."/>
            <person name="Lin S."/>
            <person name="Macmil S.L."/>
            <person name="Magdelenat G."/>
            <person name="Matthews L."/>
            <person name="McCorrison J."/>
            <person name="Monaghan E.L."/>
            <person name="Mun J.H."/>
            <person name="Najar F.Z."/>
            <person name="Nicholson C."/>
            <person name="Noirot C."/>
            <person name="O'Bleness M."/>
            <person name="Paule C.R."/>
            <person name="Poulain J."/>
            <person name="Prion F."/>
            <person name="Qin B."/>
            <person name="Qu C."/>
            <person name="Retzel E.F."/>
            <person name="Riddle C."/>
            <person name="Sallet E."/>
            <person name="Samain S."/>
            <person name="Samson N."/>
            <person name="Sanders I."/>
            <person name="Saurat O."/>
            <person name="Scarpelli C."/>
            <person name="Schiex T."/>
            <person name="Segurens B."/>
            <person name="Severin A.J."/>
            <person name="Sherrier D.J."/>
            <person name="Shi R."/>
            <person name="Sims S."/>
            <person name="Singer S.R."/>
            <person name="Sinharoy S."/>
            <person name="Sterck L."/>
            <person name="Viollet A."/>
            <person name="Wang B.B."/>
            <person name="Wang K."/>
            <person name="Wang M."/>
            <person name="Wang X."/>
            <person name="Warfsmann J."/>
            <person name="Weissenbach J."/>
            <person name="White D.D."/>
            <person name="White J.D."/>
            <person name="Wiley G.B."/>
            <person name="Wincker P."/>
            <person name="Xing Y."/>
            <person name="Yang L."/>
            <person name="Yao Z."/>
            <person name="Ying F."/>
            <person name="Zhai J."/>
            <person name="Zhou L."/>
            <person name="Zuber A."/>
            <person name="Denarie J."/>
            <person name="Dixon R.A."/>
            <person name="May G.D."/>
            <person name="Schwartz D.C."/>
            <person name="Rogers J."/>
            <person name="Quetier F."/>
            <person name="Town C.D."/>
            <person name="Roe B.A."/>
        </authorList>
    </citation>
    <scope>NUCLEOTIDE SEQUENCE [LARGE SCALE GENOMIC DNA]</scope>
    <source>
        <strain evidence="1">A17</strain>
        <strain evidence="2 3">cv. Jemalong A17</strain>
    </source>
</reference>
<reference evidence="1 3" key="2">
    <citation type="journal article" date="2014" name="BMC Genomics">
        <title>An improved genome release (version Mt4.0) for the model legume Medicago truncatula.</title>
        <authorList>
            <person name="Tang H."/>
            <person name="Krishnakumar V."/>
            <person name="Bidwell S."/>
            <person name="Rosen B."/>
            <person name="Chan A."/>
            <person name="Zhou S."/>
            <person name="Gentzbittel L."/>
            <person name="Childs K.L."/>
            <person name="Yandell M."/>
            <person name="Gundlach H."/>
            <person name="Mayer K.F."/>
            <person name="Schwartz D.C."/>
            <person name="Town C.D."/>
        </authorList>
    </citation>
    <scope>GENOME REANNOTATION</scope>
    <source>
        <strain evidence="2 3">cv. Jemalong A17</strain>
    </source>
</reference>
<dbReference type="PANTHER" id="PTHR31672:SF13">
    <property type="entry name" value="F-BOX PROTEIN CPR30-LIKE"/>
    <property type="match status" value="1"/>
</dbReference>
<evidence type="ECO:0000313" key="1">
    <source>
        <dbReference type="EMBL" id="AES70082.1"/>
    </source>
</evidence>
<reference evidence="2" key="3">
    <citation type="submission" date="2015-04" db="UniProtKB">
        <authorList>
            <consortium name="EnsemblPlants"/>
        </authorList>
    </citation>
    <scope>IDENTIFICATION</scope>
    <source>
        <strain evidence="2">cv. Jemalong A17</strain>
    </source>
</reference>
<accession>G7IXV4</accession>
<protein>
    <submittedName>
        <fullName evidence="1">F-box and associated interaction domain protein, putative</fullName>
    </submittedName>
</protein>
<dbReference type="EMBL" id="CM001219">
    <property type="protein sequence ID" value="AES70082.1"/>
    <property type="molecule type" value="Genomic_DNA"/>
</dbReference>
<gene>
    <name evidence="1" type="ordered locus">MTR_3g047580</name>
</gene>
<dbReference type="InterPro" id="IPR050796">
    <property type="entry name" value="SCF_F-box_component"/>
</dbReference>
<evidence type="ECO:0000313" key="2">
    <source>
        <dbReference type="EnsemblPlants" id="AES70082"/>
    </source>
</evidence>
<evidence type="ECO:0000313" key="3">
    <source>
        <dbReference type="Proteomes" id="UP000002051"/>
    </source>
</evidence>
<proteinExistence type="predicted"/>
<dbReference type="InterPro" id="IPR036047">
    <property type="entry name" value="F-box-like_dom_sf"/>
</dbReference>